<feature type="domain" description="TonB-dependent receptor plug" evidence="9">
    <location>
        <begin position="156"/>
        <end position="238"/>
    </location>
</feature>
<dbReference type="Proteomes" id="UP000606008">
    <property type="component" value="Unassembled WGS sequence"/>
</dbReference>
<evidence type="ECO:0000256" key="5">
    <source>
        <dbReference type="ARBA" id="ARBA00023136"/>
    </source>
</evidence>
<dbReference type="SUPFAM" id="SSF49464">
    <property type="entry name" value="Carboxypeptidase regulatory domain-like"/>
    <property type="match status" value="1"/>
</dbReference>
<dbReference type="EMBL" id="WAEL01000007">
    <property type="protein sequence ID" value="NID12402.1"/>
    <property type="molecule type" value="Genomic_DNA"/>
</dbReference>
<evidence type="ECO:0000256" key="6">
    <source>
        <dbReference type="ARBA" id="ARBA00023237"/>
    </source>
</evidence>
<dbReference type="Gene3D" id="2.60.40.1120">
    <property type="entry name" value="Carboxypeptidase-like, regulatory domain"/>
    <property type="match status" value="1"/>
</dbReference>
<evidence type="ECO:0000256" key="4">
    <source>
        <dbReference type="ARBA" id="ARBA00022692"/>
    </source>
</evidence>
<feature type="signal peptide" evidence="8">
    <location>
        <begin position="1"/>
        <end position="21"/>
    </location>
</feature>
<evidence type="ECO:0000256" key="8">
    <source>
        <dbReference type="SAM" id="SignalP"/>
    </source>
</evidence>
<dbReference type="InterPro" id="IPR012910">
    <property type="entry name" value="Plug_dom"/>
</dbReference>
<reference evidence="10" key="1">
    <citation type="submission" date="2024-05" db="EMBL/GenBank/DDBJ databases">
        <authorList>
            <person name="Jung D.-H."/>
        </authorList>
    </citation>
    <scope>NUCLEOTIDE SEQUENCE</scope>
    <source>
        <strain evidence="10">JA-25</strain>
    </source>
</reference>
<keyword evidence="10" id="KW-0675">Receptor</keyword>
<comment type="subcellular location">
    <subcellularLocation>
        <location evidence="1 7">Cell outer membrane</location>
        <topology evidence="1 7">Multi-pass membrane protein</topology>
    </subcellularLocation>
</comment>
<proteinExistence type="inferred from homology"/>
<keyword evidence="3 7" id="KW-1134">Transmembrane beta strand</keyword>
<feature type="chain" id="PRO_5045500078" evidence="8">
    <location>
        <begin position="22"/>
        <end position="818"/>
    </location>
</feature>
<evidence type="ECO:0000256" key="2">
    <source>
        <dbReference type="ARBA" id="ARBA00022448"/>
    </source>
</evidence>
<name>A0ABX0QJY4_9BACT</name>
<gene>
    <name evidence="10" type="ORF">F7231_19680</name>
</gene>
<evidence type="ECO:0000256" key="7">
    <source>
        <dbReference type="PROSITE-ProRule" id="PRU01360"/>
    </source>
</evidence>
<keyword evidence="8" id="KW-0732">Signal</keyword>
<evidence type="ECO:0000256" key="1">
    <source>
        <dbReference type="ARBA" id="ARBA00004571"/>
    </source>
</evidence>
<sequence>MSMVKQLLVSCLLLLTSHVWAQDLPPIRIKRVPQQRNITVSGRITDAKNAENLPFAYVRVRNTKLIAQTNVDGFFTLLNVPSDTCTLEISYIGFKDAIVALTPGESARRLVIELEQTRTDLDEIQVSGQKAEVMRAAETIGMVQLTPRNLTKLPNMGERDPFRALQLMPGVSAANESSAGLYVRGGTPDQTLVLLDGFTVYQVDHLYGFFSAFNYNALKDIQLQKGGFGAKYGGRLSGVAEMTGKEGSRKGFNVGGDASLLSVNAFVEGPIGTKVTVMLAGRRSFKGPLYTKLFDQFQTTQSTQPQVPAGRGRLNQLTTTQTVASYFYDLNGRVTYRPTDQDQVTLSVYNGQDYLDNSQNITLPAFNRGPNSTTAAIGGSLSNTDLSNWGNTGSSLKWSRRWSDKVYTNTLVSYSNYYSYRNISNQVSIQRGPTTRNNANFGTLEDNNLVDQSAKTDLTWQPSASQEVEAGLQYSRLAIDYAYKQNDTLTVLGKNDRGQLFTAYVQDRIRLISNKLTLTPGIRLTQYGVTGKVYAEPRLAAVYQASQQIRLKAAVGEYYQFIKQVTREDISQGNRTFWLLSGTESLPVASAMHYIAGASYETAGYLFDVEAYAKDLSGVTEYTLRFAPQVGRGLVPRETFFNGTGTVRGVDVLVQKKFGAYTGWVGYTYAMAKSNIAAFGDQPYYANQDVRNEFKSINTLHYKRFDVAATFIYAGGKPYTSIVGEYSVKLLDGTSKTFTTPSGKNANRFPDYHRLDLSATYSFKQGSIGLSVFNVYDRKNVWYKKFTSVSDGSNSQLVVTDVTYLGITPNLTLSYRLR</sequence>
<dbReference type="Pfam" id="PF13715">
    <property type="entry name" value="CarbopepD_reg_2"/>
    <property type="match status" value="1"/>
</dbReference>
<keyword evidence="5 7" id="KW-0472">Membrane</keyword>
<dbReference type="Gene3D" id="2.170.130.10">
    <property type="entry name" value="TonB-dependent receptor, plug domain"/>
    <property type="match status" value="1"/>
</dbReference>
<evidence type="ECO:0000313" key="11">
    <source>
        <dbReference type="Proteomes" id="UP000606008"/>
    </source>
</evidence>
<keyword evidence="11" id="KW-1185">Reference proteome</keyword>
<dbReference type="InterPro" id="IPR037066">
    <property type="entry name" value="Plug_dom_sf"/>
</dbReference>
<dbReference type="Pfam" id="PF07715">
    <property type="entry name" value="Plug"/>
    <property type="match status" value="1"/>
</dbReference>
<organism evidence="10 11">
    <name type="scientific">Fibrivirga algicola</name>
    <dbReference type="NCBI Taxonomy" id="2950420"/>
    <lineage>
        <taxon>Bacteria</taxon>
        <taxon>Pseudomonadati</taxon>
        <taxon>Bacteroidota</taxon>
        <taxon>Cytophagia</taxon>
        <taxon>Cytophagales</taxon>
        <taxon>Spirosomataceae</taxon>
        <taxon>Fibrivirga</taxon>
    </lineage>
</organism>
<evidence type="ECO:0000313" key="10">
    <source>
        <dbReference type="EMBL" id="NID12402.1"/>
    </source>
</evidence>
<evidence type="ECO:0000259" key="9">
    <source>
        <dbReference type="Pfam" id="PF07715"/>
    </source>
</evidence>
<evidence type="ECO:0000256" key="3">
    <source>
        <dbReference type="ARBA" id="ARBA00022452"/>
    </source>
</evidence>
<dbReference type="Gene3D" id="2.40.170.20">
    <property type="entry name" value="TonB-dependent receptor, beta-barrel domain"/>
    <property type="match status" value="1"/>
</dbReference>
<keyword evidence="2 7" id="KW-0813">Transport</keyword>
<dbReference type="SUPFAM" id="SSF56935">
    <property type="entry name" value="Porins"/>
    <property type="match status" value="1"/>
</dbReference>
<comment type="caution">
    <text evidence="10">The sequence shown here is derived from an EMBL/GenBank/DDBJ whole genome shotgun (WGS) entry which is preliminary data.</text>
</comment>
<comment type="similarity">
    <text evidence="7">Belongs to the TonB-dependent receptor family.</text>
</comment>
<dbReference type="InterPro" id="IPR036942">
    <property type="entry name" value="Beta-barrel_TonB_sf"/>
</dbReference>
<dbReference type="PROSITE" id="PS52016">
    <property type="entry name" value="TONB_DEPENDENT_REC_3"/>
    <property type="match status" value="1"/>
</dbReference>
<accession>A0ABX0QJY4</accession>
<dbReference type="InterPro" id="IPR039426">
    <property type="entry name" value="TonB-dep_rcpt-like"/>
</dbReference>
<protein>
    <submittedName>
        <fullName evidence="10">TonB-dependent receptor</fullName>
    </submittedName>
</protein>
<keyword evidence="6 7" id="KW-0998">Cell outer membrane</keyword>
<keyword evidence="4 7" id="KW-0812">Transmembrane</keyword>
<dbReference type="InterPro" id="IPR008969">
    <property type="entry name" value="CarboxyPept-like_regulatory"/>
</dbReference>